<dbReference type="AlphaFoldDB" id="A0A1B2JF52"/>
<dbReference type="GO" id="GO:0071885">
    <property type="term" value="F:N-terminal protein N-methyltransferase activity"/>
    <property type="evidence" value="ECO:0007669"/>
    <property type="project" value="UniProtKB-EC"/>
</dbReference>
<gene>
    <name evidence="13" type="primary">TAE1</name>
    <name evidence="13" type="ORF">ATY40_BA7504199</name>
</gene>
<evidence type="ECO:0000256" key="9">
    <source>
        <dbReference type="ARBA" id="ARBA00047885"/>
    </source>
</evidence>
<keyword evidence="4 12" id="KW-0949">S-adenosyl-L-methionine</keyword>
<dbReference type="OrthoDB" id="1298661at2759"/>
<feature type="binding site" evidence="12">
    <location>
        <position position="146"/>
    </location>
    <ligand>
        <name>S-adenosyl-L-methionine</name>
        <dbReference type="ChEBI" id="CHEBI:59789"/>
    </ligand>
</feature>
<comment type="similarity">
    <text evidence="1">Belongs to the methyltransferase superfamily. NTM1 family.</text>
</comment>
<evidence type="ECO:0000256" key="5">
    <source>
        <dbReference type="ARBA" id="ARBA00039112"/>
    </source>
</evidence>
<dbReference type="CDD" id="cd02440">
    <property type="entry name" value="AdoMet_MTases"/>
    <property type="match status" value="1"/>
</dbReference>
<proteinExistence type="inferred from homology"/>
<evidence type="ECO:0000256" key="7">
    <source>
        <dbReference type="ARBA" id="ARBA00043129"/>
    </source>
</evidence>
<comment type="catalytic activity">
    <reaction evidence="8">
        <text>N-terminal L-seryl-L-prolyl-L-lysyl-[protein] + 3 S-adenosyl-L-methionine = N-terminal N,N,N-trimethyl-L-seryl-L-prolyl-L-lysyl-[protein] + 3 S-adenosyl-L-homocysteine + 3 H(+)</text>
        <dbReference type="Rhea" id="RHEA:54724"/>
        <dbReference type="Rhea" id="RHEA-COMP:13789"/>
        <dbReference type="Rhea" id="RHEA-COMP:13973"/>
        <dbReference type="ChEBI" id="CHEBI:15378"/>
        <dbReference type="ChEBI" id="CHEBI:57856"/>
        <dbReference type="ChEBI" id="CHEBI:59789"/>
        <dbReference type="ChEBI" id="CHEBI:138061"/>
        <dbReference type="ChEBI" id="CHEBI:138317"/>
        <dbReference type="EC" id="2.1.1.244"/>
    </reaction>
</comment>
<dbReference type="SUPFAM" id="SSF53335">
    <property type="entry name" value="S-adenosyl-L-methionine-dependent methyltransferases"/>
    <property type="match status" value="1"/>
</dbReference>
<evidence type="ECO:0000256" key="12">
    <source>
        <dbReference type="PIRSR" id="PIRSR016958-1"/>
    </source>
</evidence>
<dbReference type="GO" id="GO:0032259">
    <property type="term" value="P:methylation"/>
    <property type="evidence" value="ECO:0007669"/>
    <property type="project" value="UniProtKB-KW"/>
</dbReference>
<evidence type="ECO:0000256" key="8">
    <source>
        <dbReference type="ARBA" id="ARBA00047306"/>
    </source>
</evidence>
<name>A0A1B2JF52_PICPA</name>
<evidence type="ECO:0000256" key="1">
    <source>
        <dbReference type="ARBA" id="ARBA00009059"/>
    </source>
</evidence>
<sequence length="237" mass="27196">MTEHNEDDPKQVDSLINYDDALKYWNSVPASVDGVLGGYGETTSVPKADVVGSMTFLRKLKSRFSNDPDKIKYGIDFGAGIGRVTRDFLHKVCDKVDLLEPVKPFVDQMRVELQTLMKQGKIGDIYEIPMQDWKPEESRYSLIWCQWCCGHLPDPAFLEWLEKCKTAIQKDGLLVIKENNTTTDEDMFDDTDSSKTRSDANFRRLFAEAGWKLISVDRQKGVPRELYPIRMYALKPE</sequence>
<comment type="catalytic activity">
    <reaction evidence="10">
        <text>N-terminal L-alanyl-L-prolyl-L-lysyl-[protein] + 3 S-adenosyl-L-methionine = N-terminal N,N,N-trimethyl-L-alanyl-L-prolyl-L-lysyl-[protein] + 3 S-adenosyl-L-homocysteine + 3 H(+)</text>
        <dbReference type="Rhea" id="RHEA:54712"/>
        <dbReference type="Rhea" id="RHEA-COMP:13785"/>
        <dbReference type="Rhea" id="RHEA-COMP:13971"/>
        <dbReference type="ChEBI" id="CHEBI:15378"/>
        <dbReference type="ChEBI" id="CHEBI:57856"/>
        <dbReference type="ChEBI" id="CHEBI:59789"/>
        <dbReference type="ChEBI" id="CHEBI:138057"/>
        <dbReference type="ChEBI" id="CHEBI:138315"/>
        <dbReference type="EC" id="2.1.1.244"/>
    </reaction>
</comment>
<dbReference type="FunFam" id="3.40.50.150:FF:000025">
    <property type="entry name" value="N-terminal Xaa-Pro-Lys N-methyltransferase 1"/>
    <property type="match status" value="1"/>
</dbReference>
<evidence type="ECO:0000313" key="14">
    <source>
        <dbReference type="Proteomes" id="UP000094565"/>
    </source>
</evidence>
<dbReference type="Gene3D" id="3.40.50.150">
    <property type="entry name" value="Vaccinia Virus protein VP39"/>
    <property type="match status" value="1"/>
</dbReference>
<dbReference type="PANTHER" id="PTHR12753:SF0">
    <property type="entry name" value="ALPHA N-TERMINAL PROTEIN METHYLTRANSFERASE 1"/>
    <property type="match status" value="1"/>
</dbReference>
<evidence type="ECO:0000256" key="3">
    <source>
        <dbReference type="ARBA" id="ARBA00022679"/>
    </source>
</evidence>
<dbReference type="InterPro" id="IPR029063">
    <property type="entry name" value="SAM-dependent_MTases_sf"/>
</dbReference>
<evidence type="ECO:0000313" key="13">
    <source>
        <dbReference type="EMBL" id="ANZ76428.1"/>
    </source>
</evidence>
<comment type="catalytic activity">
    <reaction evidence="9">
        <text>N-terminal L-prolyl-L-prolyl-L-lysyl-[protein] + 2 S-adenosyl-L-methionine = N-terminal N,N-dimethyl-L-prolyl-L-prolyl-L-lysyl-[protein] + 2 S-adenosyl-L-homocysteine + 2 H(+)</text>
        <dbReference type="Rhea" id="RHEA:54736"/>
        <dbReference type="Rhea" id="RHEA-COMP:13787"/>
        <dbReference type="Rhea" id="RHEA-COMP:13974"/>
        <dbReference type="ChEBI" id="CHEBI:15378"/>
        <dbReference type="ChEBI" id="CHEBI:57856"/>
        <dbReference type="ChEBI" id="CHEBI:59789"/>
        <dbReference type="ChEBI" id="CHEBI:138059"/>
        <dbReference type="ChEBI" id="CHEBI:138318"/>
        <dbReference type="EC" id="2.1.1.244"/>
    </reaction>
</comment>
<evidence type="ECO:0000256" key="10">
    <source>
        <dbReference type="ARBA" id="ARBA00048167"/>
    </source>
</evidence>
<dbReference type="PIRSF" id="PIRSF016958">
    <property type="entry name" value="DUF858_MeTrfase_lik"/>
    <property type="match status" value="1"/>
</dbReference>
<keyword evidence="14" id="KW-1185">Reference proteome</keyword>
<dbReference type="PANTHER" id="PTHR12753">
    <property type="entry name" value="AD-003 - RELATED"/>
    <property type="match status" value="1"/>
</dbReference>
<organism evidence="13 14">
    <name type="scientific">Komagataella pastoris</name>
    <name type="common">Yeast</name>
    <name type="synonym">Pichia pastoris</name>
    <dbReference type="NCBI Taxonomy" id="4922"/>
    <lineage>
        <taxon>Eukaryota</taxon>
        <taxon>Fungi</taxon>
        <taxon>Dikarya</taxon>
        <taxon>Ascomycota</taxon>
        <taxon>Saccharomycotina</taxon>
        <taxon>Pichiomycetes</taxon>
        <taxon>Pichiales</taxon>
        <taxon>Pichiaceae</taxon>
        <taxon>Komagataella</taxon>
    </lineage>
</organism>
<feature type="binding site" evidence="12">
    <location>
        <begin position="130"/>
        <end position="131"/>
    </location>
    <ligand>
        <name>S-adenosyl-L-methionine</name>
        <dbReference type="ChEBI" id="CHEBI:59789"/>
    </ligand>
</feature>
<evidence type="ECO:0000256" key="2">
    <source>
        <dbReference type="ARBA" id="ARBA00022603"/>
    </source>
</evidence>
<dbReference type="EMBL" id="CP014586">
    <property type="protein sequence ID" value="ANZ76428.1"/>
    <property type="molecule type" value="Genomic_DNA"/>
</dbReference>
<keyword evidence="2" id="KW-0489">Methyltransferase</keyword>
<dbReference type="Proteomes" id="UP000094565">
    <property type="component" value="Chromosome 3"/>
</dbReference>
<dbReference type="GO" id="GO:0005737">
    <property type="term" value="C:cytoplasm"/>
    <property type="evidence" value="ECO:0007669"/>
    <property type="project" value="TreeGrafter"/>
</dbReference>
<dbReference type="Pfam" id="PF05891">
    <property type="entry name" value="Methyltransf_PK"/>
    <property type="match status" value="1"/>
</dbReference>
<evidence type="ECO:0000256" key="4">
    <source>
        <dbReference type="ARBA" id="ARBA00022691"/>
    </source>
</evidence>
<feature type="binding site" evidence="12">
    <location>
        <position position="83"/>
    </location>
    <ligand>
        <name>S-adenosyl-L-methionine</name>
        <dbReference type="ChEBI" id="CHEBI:59789"/>
    </ligand>
</feature>
<accession>A0A1B2JF52</accession>
<evidence type="ECO:0000256" key="11">
    <source>
        <dbReference type="ARBA" id="ARBA00082558"/>
    </source>
</evidence>
<protein>
    <recommendedName>
        <fullName evidence="6">Alpha N-terminal protein methyltransferase 1</fullName>
        <ecNumber evidence="5">2.1.1.244</ecNumber>
    </recommendedName>
    <alternativeName>
        <fullName evidence="11">Translation associated element 1</fullName>
    </alternativeName>
    <alternativeName>
        <fullName evidence="7">X-Pro-Lys N-terminal protein methyltransferase 1</fullName>
    </alternativeName>
</protein>
<reference evidence="13 14" key="1">
    <citation type="submission" date="2016-02" db="EMBL/GenBank/DDBJ databases">
        <title>Comparative genomic and transcriptomic foundation for Pichia pastoris.</title>
        <authorList>
            <person name="Love K.R."/>
            <person name="Shah K.A."/>
            <person name="Whittaker C.A."/>
            <person name="Wu J."/>
            <person name="Bartlett M.C."/>
            <person name="Ma D."/>
            <person name="Leeson R.L."/>
            <person name="Priest M."/>
            <person name="Young S.K."/>
            <person name="Love J.C."/>
        </authorList>
    </citation>
    <scope>NUCLEOTIDE SEQUENCE [LARGE SCALE GENOMIC DNA]</scope>
    <source>
        <strain evidence="13 14">ATCC 28485</strain>
    </source>
</reference>
<keyword evidence="3" id="KW-0808">Transferase</keyword>
<dbReference type="InterPro" id="IPR008576">
    <property type="entry name" value="MeTrfase_NTM1"/>
</dbReference>
<feature type="binding site" evidence="12">
    <location>
        <position position="78"/>
    </location>
    <ligand>
        <name>S-adenosyl-L-methionine</name>
        <dbReference type="ChEBI" id="CHEBI:59789"/>
    </ligand>
</feature>
<dbReference type="EC" id="2.1.1.244" evidence="5"/>
<evidence type="ECO:0000256" key="6">
    <source>
        <dbReference type="ARBA" id="ARBA00039449"/>
    </source>
</evidence>